<dbReference type="Proteomes" id="UP001228905">
    <property type="component" value="Unassembled WGS sequence"/>
</dbReference>
<gene>
    <name evidence="2" type="ORF">QO010_002249</name>
</gene>
<dbReference type="Pfam" id="PF03473">
    <property type="entry name" value="MOSC"/>
    <property type="match status" value="1"/>
</dbReference>
<keyword evidence="3" id="KW-1185">Reference proteome</keyword>
<feature type="domain" description="MOSC" evidence="1">
    <location>
        <begin position="98"/>
        <end position="252"/>
    </location>
</feature>
<dbReference type="SUPFAM" id="SSF50800">
    <property type="entry name" value="PK beta-barrel domain-like"/>
    <property type="match status" value="1"/>
</dbReference>
<comment type="caution">
    <text evidence="2">The sequence shown here is derived from an EMBL/GenBank/DDBJ whole genome shotgun (WGS) entry which is preliminary data.</text>
</comment>
<dbReference type="EMBL" id="JAUSVS010000003">
    <property type="protein sequence ID" value="MDQ0464468.1"/>
    <property type="molecule type" value="Genomic_DNA"/>
</dbReference>
<evidence type="ECO:0000313" key="3">
    <source>
        <dbReference type="Proteomes" id="UP001228905"/>
    </source>
</evidence>
<dbReference type="InterPro" id="IPR011037">
    <property type="entry name" value="Pyrv_Knase-like_insert_dom_sf"/>
</dbReference>
<name>A0ABU0IR28_9CAUL</name>
<dbReference type="Gene3D" id="2.40.33.20">
    <property type="entry name" value="PK beta-barrel domain-like"/>
    <property type="match status" value="1"/>
</dbReference>
<sequence length="259" mass="27758">MQGRITALYRYPIKGFTPEPVAAARLEVGGCFPADRLYAVEDGPSGFDMDAPAYVPKMKYTVLAKLEQVARARTAYDETTGVLRAGAIGHPDIEANLTNDDGRAAFAAWLTGVLGDAATGPLKVLLAPGHRFLDHPRGHVSAVNLASVRELSAKVGYELDPLRFRANLYVEGWPAWAEMAWTGAALRLGEATTTVFKPIIRCAAIDVDPTTAVRGEELVKALWEHYGHAFCGLYLHVTGSGRVASGDTATLVVQPEPAA</sequence>
<accession>A0ABU0IR28</accession>
<dbReference type="RefSeq" id="WP_307349174.1">
    <property type="nucleotide sequence ID" value="NZ_JAUSVS010000003.1"/>
</dbReference>
<dbReference type="InterPro" id="IPR005302">
    <property type="entry name" value="MoCF_Sase_C"/>
</dbReference>
<proteinExistence type="predicted"/>
<reference evidence="2 3" key="1">
    <citation type="submission" date="2023-07" db="EMBL/GenBank/DDBJ databases">
        <title>Genomic Encyclopedia of Type Strains, Phase IV (KMG-IV): sequencing the most valuable type-strain genomes for metagenomic binning, comparative biology and taxonomic classification.</title>
        <authorList>
            <person name="Goeker M."/>
        </authorList>
    </citation>
    <scope>NUCLEOTIDE SEQUENCE [LARGE SCALE GENOMIC DNA]</scope>
    <source>
        <strain evidence="2 3">DSM 18695</strain>
    </source>
</reference>
<protein>
    <submittedName>
        <fullName evidence="2">Uncharacterized protein YcbX</fullName>
    </submittedName>
</protein>
<dbReference type="Pfam" id="PF03476">
    <property type="entry name" value="MOSC_N"/>
    <property type="match status" value="1"/>
</dbReference>
<dbReference type="PROSITE" id="PS51340">
    <property type="entry name" value="MOSC"/>
    <property type="match status" value="1"/>
</dbReference>
<evidence type="ECO:0000313" key="2">
    <source>
        <dbReference type="EMBL" id="MDQ0464468.1"/>
    </source>
</evidence>
<organism evidence="2 3">
    <name type="scientific">Caulobacter ginsengisoli</name>
    <dbReference type="NCBI Taxonomy" id="400775"/>
    <lineage>
        <taxon>Bacteria</taxon>
        <taxon>Pseudomonadati</taxon>
        <taxon>Pseudomonadota</taxon>
        <taxon>Alphaproteobacteria</taxon>
        <taxon>Caulobacterales</taxon>
        <taxon>Caulobacteraceae</taxon>
        <taxon>Caulobacter</taxon>
    </lineage>
</organism>
<evidence type="ECO:0000259" key="1">
    <source>
        <dbReference type="PROSITE" id="PS51340"/>
    </source>
</evidence>
<dbReference type="InterPro" id="IPR005303">
    <property type="entry name" value="MOCOS_middle"/>
</dbReference>